<dbReference type="InterPro" id="IPR035906">
    <property type="entry name" value="MetI-like_sf"/>
</dbReference>
<feature type="non-terminal residue" evidence="9">
    <location>
        <position position="1"/>
    </location>
</feature>
<feature type="domain" description="ABC transmembrane type-1" evidence="8">
    <location>
        <begin position="1"/>
        <end position="202"/>
    </location>
</feature>
<gene>
    <name evidence="9" type="ORF">S01H4_20205</name>
</gene>
<evidence type="ECO:0000259" key="8">
    <source>
        <dbReference type="PROSITE" id="PS50928"/>
    </source>
</evidence>
<dbReference type="GO" id="GO:0005886">
    <property type="term" value="C:plasma membrane"/>
    <property type="evidence" value="ECO:0007669"/>
    <property type="project" value="UniProtKB-SubCell"/>
</dbReference>
<dbReference type="PROSITE" id="PS50928">
    <property type="entry name" value="ABC_TM1"/>
    <property type="match status" value="1"/>
</dbReference>
<dbReference type="CDD" id="cd06261">
    <property type="entry name" value="TM_PBP2"/>
    <property type="match status" value="1"/>
</dbReference>
<keyword evidence="2" id="KW-0813">Transport</keyword>
<comment type="subcellular location">
    <subcellularLocation>
        <location evidence="1">Cell membrane</location>
        <topology evidence="1">Multi-pass membrane protein</topology>
    </subcellularLocation>
</comment>
<accession>X1AR05</accession>
<dbReference type="Pfam" id="PF00528">
    <property type="entry name" value="BPD_transp_1"/>
    <property type="match status" value="1"/>
</dbReference>
<evidence type="ECO:0000313" key="9">
    <source>
        <dbReference type="EMBL" id="GAG62306.1"/>
    </source>
</evidence>
<dbReference type="Gene3D" id="1.10.3720.10">
    <property type="entry name" value="MetI-like"/>
    <property type="match status" value="1"/>
</dbReference>
<sequence>VLGVILAIILGIITGVIAAINHNNILDRIIMVITSAGVSIPNFWLGLMLVLFFSIRLSLLPPAGFKPLSAGLGESLKYLILPAITLAFGQTSLIARMTRSNMLEVLRSDYVRTAKAKGLSELMVNYKHALKNVLIPVITIIGLSFANLMGGAVVTEQIFNIPGVGRLLIKSVFTRDYPVIEGIVLYIAAMWVIINLVTDVLYVIIDPRIEY</sequence>
<dbReference type="InterPro" id="IPR000515">
    <property type="entry name" value="MetI-like"/>
</dbReference>
<dbReference type="SUPFAM" id="SSF161098">
    <property type="entry name" value="MetI-like"/>
    <property type="match status" value="1"/>
</dbReference>
<proteinExistence type="predicted"/>
<reference evidence="9" key="1">
    <citation type="journal article" date="2014" name="Front. Microbiol.">
        <title>High frequency of phylogenetically diverse reductive dehalogenase-homologous genes in deep subseafloor sedimentary metagenomes.</title>
        <authorList>
            <person name="Kawai M."/>
            <person name="Futagami T."/>
            <person name="Toyoda A."/>
            <person name="Takaki Y."/>
            <person name="Nishi S."/>
            <person name="Hori S."/>
            <person name="Arai W."/>
            <person name="Tsubouchi T."/>
            <person name="Morono Y."/>
            <person name="Uchiyama I."/>
            <person name="Ito T."/>
            <person name="Fujiyama A."/>
            <person name="Inagaki F."/>
            <person name="Takami H."/>
        </authorList>
    </citation>
    <scope>NUCLEOTIDE SEQUENCE</scope>
    <source>
        <strain evidence="9">Expedition CK06-06</strain>
    </source>
</reference>
<feature type="transmembrane region" description="Helical" evidence="7">
    <location>
        <begin position="133"/>
        <end position="154"/>
    </location>
</feature>
<keyword evidence="4 7" id="KW-0812">Transmembrane</keyword>
<feature type="transmembrane region" description="Helical" evidence="7">
    <location>
        <begin position="75"/>
        <end position="95"/>
    </location>
</feature>
<evidence type="ECO:0000256" key="6">
    <source>
        <dbReference type="ARBA" id="ARBA00023136"/>
    </source>
</evidence>
<evidence type="ECO:0000256" key="2">
    <source>
        <dbReference type="ARBA" id="ARBA00022448"/>
    </source>
</evidence>
<keyword evidence="3" id="KW-1003">Cell membrane</keyword>
<evidence type="ECO:0000256" key="3">
    <source>
        <dbReference type="ARBA" id="ARBA00022475"/>
    </source>
</evidence>
<protein>
    <recommendedName>
        <fullName evidence="8">ABC transmembrane type-1 domain-containing protein</fullName>
    </recommendedName>
</protein>
<evidence type="ECO:0000256" key="1">
    <source>
        <dbReference type="ARBA" id="ARBA00004651"/>
    </source>
</evidence>
<feature type="transmembrane region" description="Helical" evidence="7">
    <location>
        <begin position="183"/>
        <end position="205"/>
    </location>
</feature>
<evidence type="ECO:0000256" key="4">
    <source>
        <dbReference type="ARBA" id="ARBA00022692"/>
    </source>
</evidence>
<dbReference type="AlphaFoldDB" id="X1AR05"/>
<dbReference type="PANTHER" id="PTHR43163">
    <property type="entry name" value="DIPEPTIDE TRANSPORT SYSTEM PERMEASE PROTEIN DPPB-RELATED"/>
    <property type="match status" value="1"/>
</dbReference>
<evidence type="ECO:0000256" key="7">
    <source>
        <dbReference type="SAM" id="Phobius"/>
    </source>
</evidence>
<evidence type="ECO:0000256" key="5">
    <source>
        <dbReference type="ARBA" id="ARBA00022989"/>
    </source>
</evidence>
<keyword evidence="6 7" id="KW-0472">Membrane</keyword>
<dbReference type="PANTHER" id="PTHR43163:SF6">
    <property type="entry name" value="DIPEPTIDE TRANSPORT SYSTEM PERMEASE PROTEIN DPPB-RELATED"/>
    <property type="match status" value="1"/>
</dbReference>
<dbReference type="GO" id="GO:0071916">
    <property type="term" value="F:dipeptide transmembrane transporter activity"/>
    <property type="evidence" value="ECO:0007669"/>
    <property type="project" value="TreeGrafter"/>
</dbReference>
<name>X1AR05_9ZZZZ</name>
<feature type="transmembrane region" description="Helical" evidence="7">
    <location>
        <begin position="29"/>
        <end position="55"/>
    </location>
</feature>
<dbReference type="EMBL" id="BART01009064">
    <property type="protein sequence ID" value="GAG62306.1"/>
    <property type="molecule type" value="Genomic_DNA"/>
</dbReference>
<organism evidence="9">
    <name type="scientific">marine sediment metagenome</name>
    <dbReference type="NCBI Taxonomy" id="412755"/>
    <lineage>
        <taxon>unclassified sequences</taxon>
        <taxon>metagenomes</taxon>
        <taxon>ecological metagenomes</taxon>
    </lineage>
</organism>
<comment type="caution">
    <text evidence="9">The sequence shown here is derived from an EMBL/GenBank/DDBJ whole genome shotgun (WGS) entry which is preliminary data.</text>
</comment>
<feature type="transmembrane region" description="Helical" evidence="7">
    <location>
        <begin position="6"/>
        <end position="22"/>
    </location>
</feature>
<keyword evidence="5 7" id="KW-1133">Transmembrane helix</keyword>